<dbReference type="Pfam" id="PF07727">
    <property type="entry name" value="RVT_2"/>
    <property type="match status" value="1"/>
</dbReference>
<dbReference type="GO" id="GO:0003676">
    <property type="term" value="F:nucleic acid binding"/>
    <property type="evidence" value="ECO:0007669"/>
    <property type="project" value="InterPro"/>
</dbReference>
<dbReference type="CDD" id="cd09272">
    <property type="entry name" value="RNase_HI_RT_Ty1"/>
    <property type="match status" value="1"/>
</dbReference>
<dbReference type="eggNOG" id="KOG0017">
    <property type="taxonomic scope" value="Eukaryota"/>
</dbReference>
<sequence length="1255" mass="142538">MHNSILDVMICSGPGCSSIGDGFCQISWSYSGTAGDYCNGDDSTNKILFTFILKWVCNLQYTLGNISQGSRTVDSYFIELKGIWEELRSYRPLPHCKCGNCNSDCFKAYSDQYQKDMVFRFLNGLNDSFSAIRSQIIMMDPIPTLDKVYSLVQREETQRSLLIQGQAVFESSAMMTVVETRKKCTRKDISRDHCGKKGHTKDKCYKVIGFLEDFKFTKSKPNFMKAKAVANNATSIHEGPESDGCKIEQLEEGTGTGSMSQLLAIKQQISITLGHLCFHTSNNLPPNLKNVNAQMIKQNHWIVDSGATDHICYSLDSFESTKTVNNCYVELPNDRKATVSHIGIVKLSPTLTLKNVLHVPSFKFNLLFVGKLTQNKKTYVLFTDMHCIVQDVISQTVIGVARAYTGLYLMQEKHVEKDTSMSGFDKLKFPFISSVNGCDSADRFHQLSCVETLQQNGVVERKHQHILVVARALLFQSSLPTHFWGDAVMTAVHIINRVPTRLLKNKSLFELLYKRQPSYEHLRVFGSLCFVSTLSQHRKKLDQRATKCIFLGYPNNTKGYRVYDLNANRIIISRNIVFHEGTFPFQSKQHTTWPEPFCQTLGMHTKYSPQIDSKLPNFHCQDYIPADTYSSEPNTSAQTPSTSQINDFEPNSLDTVSMPTATNNENVTSSNEHDPNENLPVRKSTRHKHAPKYMDAYHLDMPSKSHNVTAHPITKFLSTKNLSPAYKTFTTSLSYTFEPSTYHQAASYSHWRDAMSAELKALQDNETWSIIPRPLNSHVIGCKWVYKVKLNADGQIERYKARLVAKGYNQIAGFDYKETFSPVAKQTTVRVFFAIATAFNWHLTQLDVNNAFLNGDLKEEVYMDIPPGYEIQGEYPENVKLVCKLHKSLYGLKQASREWNAKITSLIIQYGFIQSNADRSLFTMKTNNGEFFALLLYVDDILVGSYSKQAADAMKLFLSSHFKLKDLGTVKYFLGLEIARSPKGISISQRKYTLDLLEEHGLLGAKPVSTPIDYNQKLVKAQDEEKLINSIDYRQLVKKLLYLTFSRPDIAYAVQVLSQFMDKPSLEHMNAAHRVLKYLKGSLGQGILMKSESNLMIVGYCDSDWAGCPNSRKSITRYNMFIGNSLVTWKFKKQSVVSRSSEEAKYRAMASASCEIIWLKHLLADFGIEHKVAVVLYSDSQSTIHISKNPVFHERTKHIEMDCHFIREKVIEGTIKPIYISTDLQLADLFTKALQPRQFHNLLNKMNVHNIHISS</sequence>
<dbReference type="InterPro" id="IPR054722">
    <property type="entry name" value="PolX-like_BBD"/>
</dbReference>
<dbReference type="GO" id="GO:0004190">
    <property type="term" value="F:aspartic-type endopeptidase activity"/>
    <property type="evidence" value="ECO:0007669"/>
    <property type="project" value="UniProtKB-KW"/>
</dbReference>
<dbReference type="InterPro" id="IPR057670">
    <property type="entry name" value="SH3_retrovirus"/>
</dbReference>
<feature type="domain" description="Reverse transcriptase Ty1/copia-type" evidence="3">
    <location>
        <begin position="765"/>
        <end position="1012"/>
    </location>
</feature>
<proteinExistence type="predicted"/>
<evidence type="ECO:0000256" key="1">
    <source>
        <dbReference type="ARBA" id="ARBA00022750"/>
    </source>
</evidence>
<dbReference type="Gene3D" id="3.30.420.10">
    <property type="entry name" value="Ribonuclease H-like superfamily/Ribonuclease H"/>
    <property type="match status" value="1"/>
</dbReference>
<dbReference type="EMBL" id="CM001884">
    <property type="protein sequence ID" value="EOY26809.1"/>
    <property type="molecule type" value="Genomic_DNA"/>
</dbReference>
<keyword evidence="1" id="KW-0064">Aspartyl protease</keyword>
<dbReference type="SUPFAM" id="SSF56672">
    <property type="entry name" value="DNA/RNA polymerases"/>
    <property type="match status" value="1"/>
</dbReference>
<dbReference type="Proteomes" id="UP000026915">
    <property type="component" value="Chromosome 6"/>
</dbReference>
<feature type="domain" description="Retrovirus-related Pol polyprotein from transposon TNT 1-94-like beta-barrel" evidence="4">
    <location>
        <begin position="301"/>
        <end position="375"/>
    </location>
</feature>
<dbReference type="InParanoid" id="A0A061GIC0"/>
<reference evidence="6 7" key="1">
    <citation type="journal article" date="2013" name="Genome Biol.">
        <title>The genome sequence of the most widely cultivated cacao type and its use to identify candidate genes regulating pod color.</title>
        <authorList>
            <person name="Motamayor J.C."/>
            <person name="Mockaitis K."/>
            <person name="Schmutz J."/>
            <person name="Haiminen N."/>
            <person name="Iii D.L."/>
            <person name="Cornejo O."/>
            <person name="Findley S.D."/>
            <person name="Zheng P."/>
            <person name="Utro F."/>
            <person name="Royaert S."/>
            <person name="Saski C."/>
            <person name="Jenkins J."/>
            <person name="Podicheti R."/>
            <person name="Zhao M."/>
            <person name="Scheffler B.E."/>
            <person name="Stack J.C."/>
            <person name="Feltus F.A."/>
            <person name="Mustiga G.M."/>
            <person name="Amores F."/>
            <person name="Phillips W."/>
            <person name="Marelli J.P."/>
            <person name="May G.D."/>
            <person name="Shapiro H."/>
            <person name="Ma J."/>
            <person name="Bustamante C.D."/>
            <person name="Schnell R.J."/>
            <person name="Main D."/>
            <person name="Gilbert D."/>
            <person name="Parida L."/>
            <person name="Kuhn D.N."/>
        </authorList>
    </citation>
    <scope>NUCLEOTIDE SEQUENCE [LARGE SCALE GENOMIC DNA]</scope>
    <source>
        <strain evidence="7">cv. Matina 1-6</strain>
    </source>
</reference>
<organism evidence="6 7">
    <name type="scientific">Theobroma cacao</name>
    <name type="common">Cacao</name>
    <name type="synonym">Cocoa</name>
    <dbReference type="NCBI Taxonomy" id="3641"/>
    <lineage>
        <taxon>Eukaryota</taxon>
        <taxon>Viridiplantae</taxon>
        <taxon>Streptophyta</taxon>
        <taxon>Embryophyta</taxon>
        <taxon>Tracheophyta</taxon>
        <taxon>Spermatophyta</taxon>
        <taxon>Magnoliopsida</taxon>
        <taxon>eudicotyledons</taxon>
        <taxon>Gunneridae</taxon>
        <taxon>Pentapetalae</taxon>
        <taxon>rosids</taxon>
        <taxon>malvids</taxon>
        <taxon>Malvales</taxon>
        <taxon>Malvaceae</taxon>
        <taxon>Byttnerioideae</taxon>
        <taxon>Theobroma</taxon>
    </lineage>
</organism>
<dbReference type="HOGENOM" id="CLU_001650_5_1_1"/>
<keyword evidence="1" id="KW-0645">Protease</keyword>
<dbReference type="PANTHER" id="PTHR11439:SF498">
    <property type="entry name" value="DNAK FAMILY PROTEIN"/>
    <property type="match status" value="1"/>
</dbReference>
<dbReference type="GO" id="GO:0016301">
    <property type="term" value="F:kinase activity"/>
    <property type="evidence" value="ECO:0007669"/>
    <property type="project" value="UniProtKB-KW"/>
</dbReference>
<evidence type="ECO:0000259" key="5">
    <source>
        <dbReference type="Pfam" id="PF25597"/>
    </source>
</evidence>
<accession>A0A061GIC0</accession>
<name>A0A061GIC0_THECC</name>
<feature type="compositionally biased region" description="Polar residues" evidence="2">
    <location>
        <begin position="629"/>
        <end position="646"/>
    </location>
</feature>
<evidence type="ECO:0000313" key="7">
    <source>
        <dbReference type="Proteomes" id="UP000026915"/>
    </source>
</evidence>
<keyword evidence="6" id="KW-0808">Transferase</keyword>
<keyword evidence="7" id="KW-1185">Reference proteome</keyword>
<gene>
    <name evidence="6" type="ORF">TCM_028765</name>
</gene>
<feature type="region of interest" description="Disordered" evidence="2">
    <location>
        <begin position="629"/>
        <end position="687"/>
    </location>
</feature>
<dbReference type="InterPro" id="IPR012337">
    <property type="entry name" value="RNaseH-like_sf"/>
</dbReference>
<evidence type="ECO:0000256" key="2">
    <source>
        <dbReference type="SAM" id="MobiDB-lite"/>
    </source>
</evidence>
<keyword evidence="1" id="KW-0378">Hydrolase</keyword>
<dbReference type="InterPro" id="IPR036397">
    <property type="entry name" value="RNaseH_sf"/>
</dbReference>
<dbReference type="InterPro" id="IPR013103">
    <property type="entry name" value="RVT_2"/>
</dbReference>
<dbReference type="SUPFAM" id="SSF53098">
    <property type="entry name" value="Ribonuclease H-like"/>
    <property type="match status" value="1"/>
</dbReference>
<protein>
    <submittedName>
        <fullName evidence="6">Cysteine-rich RLK (RECEPTOR-like protein kinase) 8</fullName>
    </submittedName>
</protein>
<dbReference type="Pfam" id="PF22936">
    <property type="entry name" value="Pol_BBD"/>
    <property type="match status" value="1"/>
</dbReference>
<keyword evidence="6" id="KW-0418">Kinase</keyword>
<feature type="domain" description="Retroviral polymerase SH3-like" evidence="5">
    <location>
        <begin position="527"/>
        <end position="589"/>
    </location>
</feature>
<dbReference type="PANTHER" id="PTHR11439">
    <property type="entry name" value="GAG-POL-RELATED RETROTRANSPOSON"/>
    <property type="match status" value="1"/>
</dbReference>
<dbReference type="InterPro" id="IPR043502">
    <property type="entry name" value="DNA/RNA_pol_sf"/>
</dbReference>
<feature type="compositionally biased region" description="Polar residues" evidence="2">
    <location>
        <begin position="652"/>
        <end position="670"/>
    </location>
</feature>
<evidence type="ECO:0000259" key="3">
    <source>
        <dbReference type="Pfam" id="PF07727"/>
    </source>
</evidence>
<evidence type="ECO:0000313" key="6">
    <source>
        <dbReference type="EMBL" id="EOY26809.1"/>
    </source>
</evidence>
<dbReference type="AlphaFoldDB" id="A0A061GIC0"/>
<dbReference type="OMA" id="PRRICTH"/>
<dbReference type="Pfam" id="PF25597">
    <property type="entry name" value="SH3_retrovirus"/>
    <property type="match status" value="1"/>
</dbReference>
<evidence type="ECO:0000259" key="4">
    <source>
        <dbReference type="Pfam" id="PF22936"/>
    </source>
</evidence>
<dbReference type="STRING" id="3641.A0A061GIC0"/>
<dbReference type="Gramene" id="EOY26809">
    <property type="protein sequence ID" value="EOY26809"/>
    <property type="gene ID" value="TCM_028765"/>
</dbReference>